<dbReference type="InterPro" id="IPR013083">
    <property type="entry name" value="Znf_RING/FYVE/PHD"/>
</dbReference>
<evidence type="ECO:0000256" key="17">
    <source>
        <dbReference type="SAM" id="Coils"/>
    </source>
</evidence>
<reference evidence="20" key="1">
    <citation type="submission" date="2018-03" db="EMBL/GenBank/DDBJ databases">
        <authorList>
            <person name="Guldener U."/>
        </authorList>
    </citation>
    <scope>NUCLEOTIDE SEQUENCE</scope>
</reference>
<dbReference type="GO" id="GO:0005737">
    <property type="term" value="C:cytoplasm"/>
    <property type="evidence" value="ECO:0007669"/>
    <property type="project" value="TreeGrafter"/>
</dbReference>
<comment type="subunit">
    <text evidence="16">Homotetramer.</text>
</comment>
<evidence type="ECO:0000256" key="8">
    <source>
        <dbReference type="ARBA" id="ARBA00022737"/>
    </source>
</evidence>
<comment type="subcellular location">
    <subcellularLocation>
        <location evidence="1 16">Nucleus</location>
    </subcellularLocation>
</comment>
<dbReference type="GO" id="GO:0003755">
    <property type="term" value="F:peptidyl-prolyl cis-trans isomerase activity"/>
    <property type="evidence" value="ECO:0007669"/>
    <property type="project" value="UniProtKB-KW"/>
</dbReference>
<comment type="caution">
    <text evidence="20">The sequence shown here is derived from an EMBL/GenBank/DDBJ whole genome shotgun (WGS) entry which is preliminary data.</text>
</comment>
<evidence type="ECO:0000256" key="18">
    <source>
        <dbReference type="SAM" id="MobiDB-lite"/>
    </source>
</evidence>
<accession>A0AAE8SW11</accession>
<evidence type="ECO:0000256" key="1">
    <source>
        <dbReference type="ARBA" id="ARBA00004123"/>
    </source>
</evidence>
<dbReference type="GO" id="GO:0000974">
    <property type="term" value="C:Prp19 complex"/>
    <property type="evidence" value="ECO:0007669"/>
    <property type="project" value="UniProtKB-UniRule"/>
</dbReference>
<evidence type="ECO:0000313" key="21">
    <source>
        <dbReference type="Proteomes" id="UP001187682"/>
    </source>
</evidence>
<keyword evidence="21" id="KW-1185">Reference proteome</keyword>
<keyword evidence="6 16" id="KW-0808">Transferase</keyword>
<dbReference type="EMBL" id="ONZQ02000007">
    <property type="protein sequence ID" value="SPO03104.1"/>
    <property type="molecule type" value="Genomic_DNA"/>
</dbReference>
<dbReference type="FunFam" id="3.30.40.10:FF:000027">
    <property type="entry name" value="Pre-mRNA-processing factor 19, putative"/>
    <property type="match status" value="1"/>
</dbReference>
<dbReference type="GO" id="GO:0000398">
    <property type="term" value="P:mRNA splicing, via spliceosome"/>
    <property type="evidence" value="ECO:0007669"/>
    <property type="project" value="InterPro"/>
</dbReference>
<dbReference type="Pfam" id="PF00400">
    <property type="entry name" value="WD40"/>
    <property type="match status" value="2"/>
</dbReference>
<dbReference type="InterPro" id="IPR015943">
    <property type="entry name" value="WD40/YVTN_repeat-like_dom_sf"/>
</dbReference>
<evidence type="ECO:0000256" key="12">
    <source>
        <dbReference type="ARBA" id="ARBA00023187"/>
    </source>
</evidence>
<dbReference type="GO" id="GO:0071006">
    <property type="term" value="C:U2-type catalytic step 1 spliceosome"/>
    <property type="evidence" value="ECO:0007669"/>
    <property type="project" value="TreeGrafter"/>
</dbReference>
<feature type="repeat" description="WD" evidence="15">
    <location>
        <begin position="276"/>
        <end position="317"/>
    </location>
</feature>
<keyword evidence="14 16" id="KW-0539">Nucleus</keyword>
<dbReference type="PROSITE" id="PS50082">
    <property type="entry name" value="WD_REPEATS_2"/>
    <property type="match status" value="1"/>
</dbReference>
<keyword evidence="11" id="KW-0413">Isomerase</keyword>
<keyword evidence="11" id="KW-0697">Rotamase</keyword>
<keyword evidence="9 16" id="KW-0227">DNA damage</keyword>
<dbReference type="InterPro" id="IPR055340">
    <property type="entry name" value="RING-Ubox_PRP19"/>
</dbReference>
<dbReference type="PROSITE" id="PS50294">
    <property type="entry name" value="WD_REPEATS_REGION"/>
    <property type="match status" value="1"/>
</dbReference>
<keyword evidence="8" id="KW-0677">Repeat</keyword>
<evidence type="ECO:0000256" key="5">
    <source>
        <dbReference type="ARBA" id="ARBA00022664"/>
    </source>
</evidence>
<dbReference type="Gene3D" id="2.130.10.10">
    <property type="entry name" value="YVTN repeat-like/Quinoprotein amine dehydrogenase"/>
    <property type="match status" value="2"/>
</dbReference>
<keyword evidence="7 16" id="KW-0747">Spliceosome</keyword>
<name>A0AAE8SW11_9PEZI</name>
<feature type="coiled-coil region" evidence="17">
    <location>
        <begin position="107"/>
        <end position="134"/>
    </location>
</feature>
<dbReference type="EC" id="2.3.2.27" evidence="16"/>
<dbReference type="SMART" id="SM00320">
    <property type="entry name" value="WD40"/>
    <property type="match status" value="5"/>
</dbReference>
<dbReference type="CDD" id="cd16656">
    <property type="entry name" value="RING-Ubox_PRP19"/>
    <property type="match status" value="1"/>
</dbReference>
<evidence type="ECO:0000256" key="2">
    <source>
        <dbReference type="ARBA" id="ARBA00004906"/>
    </source>
</evidence>
<keyword evidence="5 16" id="KW-0507">mRNA processing</keyword>
<protein>
    <recommendedName>
        <fullName evidence="16">Pre-mRNA-processing factor 19</fullName>
        <ecNumber evidence="16">2.3.2.27</ecNumber>
    </recommendedName>
</protein>
<proteinExistence type="inferred from homology"/>
<dbReference type="InterPro" id="IPR013915">
    <property type="entry name" value="Prp19_cc"/>
</dbReference>
<evidence type="ECO:0000259" key="19">
    <source>
        <dbReference type="PROSITE" id="PS51698"/>
    </source>
</evidence>
<keyword evidence="10 16" id="KW-0833">Ubl conjugation pathway</keyword>
<evidence type="ECO:0000256" key="10">
    <source>
        <dbReference type="ARBA" id="ARBA00022786"/>
    </source>
</evidence>
<dbReference type="GO" id="GO:0061630">
    <property type="term" value="F:ubiquitin protein ligase activity"/>
    <property type="evidence" value="ECO:0007669"/>
    <property type="project" value="UniProtKB-UniRule"/>
</dbReference>
<dbReference type="SUPFAM" id="SSF50978">
    <property type="entry name" value="WD40 repeat-like"/>
    <property type="match status" value="1"/>
</dbReference>
<dbReference type="GO" id="GO:0070534">
    <property type="term" value="P:protein K63-linked ubiquitination"/>
    <property type="evidence" value="ECO:0007669"/>
    <property type="project" value="UniProtKB-UniRule"/>
</dbReference>
<evidence type="ECO:0000256" key="9">
    <source>
        <dbReference type="ARBA" id="ARBA00022763"/>
    </source>
</evidence>
<evidence type="ECO:0000256" key="14">
    <source>
        <dbReference type="ARBA" id="ARBA00023242"/>
    </source>
</evidence>
<dbReference type="InterPro" id="IPR036322">
    <property type="entry name" value="WD40_repeat_dom_sf"/>
</dbReference>
<keyword evidence="17" id="KW-0175">Coiled coil</keyword>
<keyword evidence="12 16" id="KW-0508">mRNA splicing</keyword>
<evidence type="ECO:0000256" key="15">
    <source>
        <dbReference type="PROSITE-ProRule" id="PRU00221"/>
    </source>
</evidence>
<evidence type="ECO:0000256" key="6">
    <source>
        <dbReference type="ARBA" id="ARBA00022679"/>
    </source>
</evidence>
<evidence type="ECO:0000256" key="3">
    <source>
        <dbReference type="ARBA" id="ARBA00006388"/>
    </source>
</evidence>
<keyword evidence="4 15" id="KW-0853">WD repeat</keyword>
<comment type="catalytic activity">
    <reaction evidence="16">
        <text>S-ubiquitinyl-[E2 ubiquitin-conjugating enzyme]-L-cysteine + [acceptor protein]-L-lysine = [E2 ubiquitin-conjugating enzyme]-L-cysteine + N(6)-ubiquitinyl-[acceptor protein]-L-lysine.</text>
        <dbReference type="EC" id="2.3.2.27"/>
    </reaction>
</comment>
<evidence type="ECO:0000256" key="4">
    <source>
        <dbReference type="ARBA" id="ARBA00022574"/>
    </source>
</evidence>
<dbReference type="PANTHER" id="PTHR43995:SF1">
    <property type="entry name" value="PRE-MRNA-PROCESSING FACTOR 19"/>
    <property type="match status" value="1"/>
</dbReference>
<dbReference type="Gene3D" id="3.30.40.10">
    <property type="entry name" value="Zinc/RING finger domain, C3HC4 (zinc finger)"/>
    <property type="match status" value="1"/>
</dbReference>
<comment type="pathway">
    <text evidence="2 16">Protein modification; protein ubiquitination.</text>
</comment>
<dbReference type="PROSITE" id="PS51698">
    <property type="entry name" value="U_BOX"/>
    <property type="match status" value="1"/>
</dbReference>
<dbReference type="AlphaFoldDB" id="A0AAE8SW11"/>
<evidence type="ECO:0000256" key="7">
    <source>
        <dbReference type="ARBA" id="ARBA00022728"/>
    </source>
</evidence>
<sequence>MLCAISGEAPQEPVISKNTGILYEKRLIEKYIEEHGTEPSGEAATTADLLPLKTDRTVRPRPPTLTSIPALLAAFQNEWDSVALGTRTLMEELARTREELSTALYQNDAAKRVVARLVRERDEAREALSKLTVSGGGGAAANGDAMVVDSTQGLSDELSTKVNDTHQKLSKGRKKRPIPEGWATGDHVSAFKTESSTSLPFSQISGLAIEGQGSFAAVASHTGDVAIYAIDEGKVERQLTVDDPVTDELWAGTRLIVATAKGSVKLIDGGKEVLSVTEHAGAVTALSLHPSGELLASVGADKLVVFYDIASFQPVGRTYTDSALTTCAFHPDGHLFAAGTSAGAIKLFMTTTLEEAAEFSLGAPVQSLVFSENGFWFAATAKGQTTATVFDLRKEGEAAKVKVLEAGGSVAALAWDFTGQFLATVGAGGLTVQQYAKASKAWTEVLRTSVAGVDVRWAAEGKKLVVANVEGVVTVLAAGE</sequence>
<organism evidence="20 21">
    <name type="scientific">Cephalotrichum gorgonifer</name>
    <dbReference type="NCBI Taxonomy" id="2041049"/>
    <lineage>
        <taxon>Eukaryota</taxon>
        <taxon>Fungi</taxon>
        <taxon>Dikarya</taxon>
        <taxon>Ascomycota</taxon>
        <taxon>Pezizomycotina</taxon>
        <taxon>Sordariomycetes</taxon>
        <taxon>Hypocreomycetidae</taxon>
        <taxon>Microascales</taxon>
        <taxon>Microascaceae</taxon>
        <taxon>Cephalotrichum</taxon>
    </lineage>
</organism>
<feature type="region of interest" description="Disordered" evidence="18">
    <location>
        <begin position="163"/>
        <end position="184"/>
    </location>
</feature>
<dbReference type="InterPro" id="IPR001680">
    <property type="entry name" value="WD40_rpt"/>
</dbReference>
<dbReference type="SUPFAM" id="SSF57850">
    <property type="entry name" value="RING/U-box"/>
    <property type="match status" value="1"/>
</dbReference>
<evidence type="ECO:0000313" key="20">
    <source>
        <dbReference type="EMBL" id="SPO03104.1"/>
    </source>
</evidence>
<dbReference type="InterPro" id="IPR003613">
    <property type="entry name" value="Ubox_domain"/>
</dbReference>
<dbReference type="SMART" id="SM00504">
    <property type="entry name" value="Ubox"/>
    <property type="match status" value="1"/>
</dbReference>
<dbReference type="Proteomes" id="UP001187682">
    <property type="component" value="Unassembled WGS sequence"/>
</dbReference>
<dbReference type="InterPro" id="IPR038959">
    <property type="entry name" value="Prp19"/>
</dbReference>
<evidence type="ECO:0000256" key="16">
    <source>
        <dbReference type="RuleBase" id="RU367101"/>
    </source>
</evidence>
<dbReference type="GO" id="GO:0006281">
    <property type="term" value="P:DNA repair"/>
    <property type="evidence" value="ECO:0007669"/>
    <property type="project" value="UniProtKB-KW"/>
</dbReference>
<dbReference type="Pfam" id="PF08606">
    <property type="entry name" value="Prp19"/>
    <property type="match status" value="1"/>
</dbReference>
<keyword evidence="13 16" id="KW-0234">DNA repair</keyword>
<evidence type="ECO:0000256" key="11">
    <source>
        <dbReference type="ARBA" id="ARBA00023110"/>
    </source>
</evidence>
<feature type="domain" description="U-box" evidence="19">
    <location>
        <begin position="1"/>
        <end position="69"/>
    </location>
</feature>
<dbReference type="PANTHER" id="PTHR43995">
    <property type="entry name" value="PRE-MRNA-PROCESSING FACTOR 19"/>
    <property type="match status" value="1"/>
</dbReference>
<evidence type="ECO:0000256" key="13">
    <source>
        <dbReference type="ARBA" id="ARBA00023204"/>
    </source>
</evidence>
<comment type="function">
    <text evidence="16">Ubiquitin-protein ligase which is mainly involved pre-mRNA splicing and DNA repair. Required for pre-mRNA splicing as component of the spliceosome.</text>
</comment>
<gene>
    <name evidence="20" type="ORF">DNG_05786</name>
</gene>
<comment type="similarity">
    <text evidence="3 16">Belongs to the WD repeat PRP19 family.</text>
</comment>